<dbReference type="RefSeq" id="NP_001328024.1">
    <property type="nucleotide sequence ID" value="NM_001341169.1"/>
</dbReference>
<reference evidence="4" key="2">
    <citation type="journal article" date="2017" name="Plant J.">
        <title>Araport11: a complete reannotation of the Arabidopsis thaliana reference genome.</title>
        <authorList>
            <person name="Cheng C.Y."/>
            <person name="Krishnakumar V."/>
            <person name="Chan A.P."/>
            <person name="Thibaud-Nissen F."/>
            <person name="Schobel S."/>
            <person name="Town C.D."/>
        </authorList>
    </citation>
    <scope>GENOME REANNOTATION</scope>
    <source>
        <strain evidence="4">cv. Columbia</strain>
    </source>
</reference>
<dbReference type="EMBL" id="CP002687">
    <property type="protein sequence ID" value="ANM66108.1"/>
    <property type="molecule type" value="Genomic_DNA"/>
</dbReference>
<evidence type="ECO:0000313" key="3">
    <source>
        <dbReference type="EMBL" id="ANM66108.1"/>
    </source>
</evidence>
<organism evidence="3 4">
    <name type="scientific">Arabidopsis thaliana</name>
    <name type="common">Mouse-ear cress</name>
    <dbReference type="NCBI Taxonomy" id="3702"/>
    <lineage>
        <taxon>Eukaryota</taxon>
        <taxon>Viridiplantae</taxon>
        <taxon>Streptophyta</taxon>
        <taxon>Embryophyta</taxon>
        <taxon>Tracheophyta</taxon>
        <taxon>Spermatophyta</taxon>
        <taxon>Magnoliopsida</taxon>
        <taxon>eudicotyledons</taxon>
        <taxon>Gunneridae</taxon>
        <taxon>Pentapetalae</taxon>
        <taxon>rosids</taxon>
        <taxon>malvids</taxon>
        <taxon>Brassicales</taxon>
        <taxon>Brassicaceae</taxon>
        <taxon>Camelineae</taxon>
        <taxon>Arabidopsis</taxon>
    </lineage>
</organism>
<evidence type="ECO:0000313" key="4">
    <source>
        <dbReference type="Proteomes" id="UP000006548"/>
    </source>
</evidence>
<dbReference type="SMR" id="A0A1P8B3C2"/>
<dbReference type="TAIR" id="AT4G16955"/>
<dbReference type="Araport" id="AT4G16955"/>
<sequence>MSSRASLSNLKQLRKLKYSVPKSQSPSPYNSPQKHNGTQETLSSIVATTVASLNALMTPLQSVKSANIRLLSLKMFGEMFFNLWQQYISSTRSLQPLRSRIPRDDKLTSVGRTSSPVHLFMYKRLKF</sequence>
<accession>A0A1P8B3C2</accession>
<evidence type="ECO:0000313" key="2">
    <source>
        <dbReference type="Araport" id="AT4G16955"/>
    </source>
</evidence>
<dbReference type="GeneID" id="28720139"/>
<evidence type="ECO:0000256" key="1">
    <source>
        <dbReference type="SAM" id="MobiDB-lite"/>
    </source>
</evidence>
<dbReference type="Proteomes" id="UP000006548">
    <property type="component" value="Chromosome 4"/>
</dbReference>
<reference evidence="3 4" key="1">
    <citation type="journal article" date="1999" name="Nature">
        <title>Sequence and analysis of chromosome 4 of the plant Arabidopsis thaliana.</title>
        <authorList>
            <consortium name="EU"/>
            <consortium name="CSHL and WU Arabidopsis Sequencing Project"/>
            <person name="Mayer K."/>
            <person name="Schuller C."/>
            <person name="Wambutt R."/>
            <person name="Murphy G."/>
            <person name="Volckaert G."/>
            <person name="Pohl T."/>
            <person name="Dusterhoft A."/>
            <person name="Stiekema W."/>
            <person name="Entian K.D."/>
            <person name="Terryn N."/>
            <person name="Harris B."/>
            <person name="Ansorge W."/>
            <person name="Brandt P."/>
            <person name="Grivell L."/>
            <person name="Rieger M."/>
            <person name="Weichselgartner M."/>
            <person name="de Simone V."/>
            <person name="Obermaier B."/>
            <person name="Mache R."/>
            <person name="Muller M."/>
            <person name="Kreis M."/>
            <person name="Delseny M."/>
            <person name="Puigdomenech P."/>
            <person name="Watson M."/>
            <person name="Schmidtheini T."/>
            <person name="Reichert B."/>
            <person name="Portatelle D."/>
            <person name="Perez-Alonso M."/>
            <person name="Boutry M."/>
            <person name="Bancroft I."/>
            <person name="Vos P."/>
            <person name="Hoheisel J."/>
            <person name="Zimmermann W."/>
            <person name="Wedler H."/>
            <person name="Ridley P."/>
            <person name="Langham S.A."/>
            <person name="McCullagh B."/>
            <person name="Bilham L."/>
            <person name="Robben J."/>
            <person name="Van der Schueren J."/>
            <person name="Grymonprez B."/>
            <person name="Chuang Y.J."/>
            <person name="Vandenbussche F."/>
            <person name="Braeken M."/>
            <person name="Weltjens I."/>
            <person name="Voet M."/>
            <person name="Bastiaens I."/>
            <person name="Aert R."/>
            <person name="Defoor E."/>
            <person name="Weitzenegger T."/>
            <person name="Bothe G."/>
            <person name="Ramsperger U."/>
            <person name="Hilbert H."/>
            <person name="Braun M."/>
            <person name="Holzer E."/>
            <person name="Brandt A."/>
            <person name="Peters S."/>
            <person name="van Staveren M."/>
            <person name="Dirske W."/>
            <person name="Mooijman P."/>
            <person name="Klein Lankhorst R."/>
            <person name="Rose M."/>
            <person name="Hauf J."/>
            <person name="Kotter P."/>
            <person name="Berneiser S."/>
            <person name="Hempel S."/>
            <person name="Feldpausch M."/>
            <person name="Lamberth S."/>
            <person name="Van den Daele H."/>
            <person name="De Keyser A."/>
            <person name="Buysshaert C."/>
            <person name="Gielen J."/>
            <person name="Villarroel R."/>
            <person name="De Clercq R."/>
            <person name="Van Montagu M."/>
            <person name="Rogers J."/>
            <person name="Cronin A."/>
            <person name="Quail M."/>
            <person name="Bray-Allen S."/>
            <person name="Clark L."/>
            <person name="Doggett J."/>
            <person name="Hall S."/>
            <person name="Kay M."/>
            <person name="Lennard N."/>
            <person name="McLay K."/>
            <person name="Mayes R."/>
            <person name="Pettett A."/>
            <person name="Rajandream M.A."/>
            <person name="Lyne M."/>
            <person name="Benes V."/>
            <person name="Rechmann S."/>
            <person name="Borkova D."/>
            <person name="Blocker H."/>
            <person name="Scharfe M."/>
            <person name="Grimm M."/>
            <person name="Lohnert T.H."/>
            <person name="Dose S."/>
            <person name="de Haan M."/>
            <person name="Maarse A."/>
            <person name="Schafer M."/>
            <person name="Muller-Auer S."/>
            <person name="Gabel C."/>
            <person name="Fuchs M."/>
            <person name="Fartmann B."/>
            <person name="Granderath K."/>
            <person name="Dauner D."/>
            <person name="Herzl A."/>
            <person name="Neumann S."/>
            <person name="Argiriou A."/>
            <person name="Vitale D."/>
            <person name="Liguori R."/>
            <person name="Piravandi E."/>
            <person name="Massenet O."/>
            <person name="Quigley F."/>
            <person name="Clabauld G."/>
            <person name="Mundlein A."/>
            <person name="Felber R."/>
            <person name="Schnabl S."/>
            <person name="Hiller R."/>
            <person name="Schmidt W."/>
            <person name="Lecharny A."/>
            <person name="Aubourg S."/>
            <person name="Chefdor F."/>
            <person name="Cooke R."/>
            <person name="Berger C."/>
            <person name="Montfort A."/>
            <person name="Casacuberta E."/>
            <person name="Gibbons T."/>
            <person name="Weber N."/>
            <person name="Vandenbol M."/>
            <person name="Bargues M."/>
            <person name="Terol J."/>
            <person name="Torres A."/>
            <person name="Perez-Perez A."/>
            <person name="Purnelle B."/>
            <person name="Bent E."/>
            <person name="Johnson S."/>
            <person name="Tacon D."/>
            <person name="Jesse T."/>
            <person name="Heijnen L."/>
            <person name="Schwarz S."/>
            <person name="Scholler P."/>
            <person name="Heber S."/>
            <person name="Francs P."/>
            <person name="Bielke C."/>
            <person name="Frishman D."/>
            <person name="Haase D."/>
            <person name="Lemcke K."/>
            <person name="Mewes H.W."/>
            <person name="Stocker S."/>
            <person name="Zaccaria P."/>
            <person name="Bevan M."/>
            <person name="Wilson R.K."/>
            <person name="de la Bastide M."/>
            <person name="Habermann K."/>
            <person name="Parnell L."/>
            <person name="Dedhia N."/>
            <person name="Gnoj L."/>
            <person name="Schutz K."/>
            <person name="Huang E."/>
            <person name="Spiegel L."/>
            <person name="Sehkon M."/>
            <person name="Murray J."/>
            <person name="Sheet P."/>
            <person name="Cordes M."/>
            <person name="Abu-Threideh J."/>
            <person name="Stoneking T."/>
            <person name="Kalicki J."/>
            <person name="Graves T."/>
            <person name="Harmon G."/>
            <person name="Edwards J."/>
            <person name="Latreille P."/>
            <person name="Courtney L."/>
            <person name="Cloud J."/>
            <person name="Abbott A."/>
            <person name="Scott K."/>
            <person name="Johnson D."/>
            <person name="Minx P."/>
            <person name="Bentley D."/>
            <person name="Fulton B."/>
            <person name="Miller N."/>
            <person name="Greco T."/>
            <person name="Kemp K."/>
            <person name="Kramer J."/>
            <person name="Fulton L."/>
            <person name="Mardis E."/>
            <person name="Dante M."/>
            <person name="Pepin K."/>
            <person name="Hillier L."/>
            <person name="Nelson J."/>
            <person name="Spieth J."/>
            <person name="Ryan E."/>
            <person name="Andrews S."/>
            <person name="Geisel C."/>
            <person name="Layman D."/>
            <person name="Du H."/>
            <person name="Ali J."/>
            <person name="Berghoff A."/>
            <person name="Jones K."/>
            <person name="Drone K."/>
            <person name="Cotton M."/>
            <person name="Joshu C."/>
            <person name="Antonoiu B."/>
            <person name="Zidanic M."/>
            <person name="Strong C."/>
            <person name="Sun H."/>
            <person name="Lamar B."/>
            <person name="Yordan C."/>
            <person name="Ma P."/>
            <person name="Zhong J."/>
            <person name="Preston R."/>
            <person name="Vil D."/>
            <person name="Shekher M."/>
            <person name="Matero A."/>
            <person name="Shah R."/>
            <person name="Swaby I.K."/>
            <person name="O'Shaughnessy A."/>
            <person name="Rodriguez M."/>
            <person name="Hoffmann J."/>
            <person name="Till S."/>
            <person name="Granat S."/>
            <person name="Shohdy N."/>
            <person name="Hasegawa A."/>
            <person name="Hameed A."/>
            <person name="Lodhi M."/>
            <person name="Johnson A."/>
            <person name="Chen E."/>
            <person name="Marra M."/>
            <person name="Martienssen R."/>
            <person name="McCombie W.R."/>
        </authorList>
    </citation>
    <scope>NUCLEOTIDE SEQUENCE [LARGE SCALE GENOMIC DNA]</scope>
    <source>
        <strain evidence="4">cv. Columbia</strain>
    </source>
</reference>
<keyword evidence="4" id="KW-1185">Reference proteome</keyword>
<protein>
    <submittedName>
        <fullName evidence="3">Uncharacterized protein</fullName>
    </submittedName>
</protein>
<feature type="region of interest" description="Disordered" evidence="1">
    <location>
        <begin position="18"/>
        <end position="41"/>
    </location>
</feature>
<dbReference type="KEGG" id="ath:AT4G16955"/>
<gene>
    <name evidence="2 3" type="ordered locus">At4g16955</name>
</gene>
<proteinExistence type="predicted"/>
<name>A0A1P8B3C2_ARATH</name>
<feature type="compositionally biased region" description="Polar residues" evidence="1">
    <location>
        <begin position="21"/>
        <end position="41"/>
    </location>
</feature>
<dbReference type="InParanoid" id="A0A1P8B3C2"/>
<dbReference type="AlphaFoldDB" id="A0A1P8B3C2"/>